<keyword evidence="11" id="KW-1185">Reference proteome</keyword>
<dbReference type="SUPFAM" id="SSF90002">
    <property type="entry name" value="Hypothetical protein YjiA, C-terminal domain"/>
    <property type="match status" value="1"/>
</dbReference>
<evidence type="ECO:0000259" key="9">
    <source>
        <dbReference type="SMART" id="SM00833"/>
    </source>
</evidence>
<evidence type="ECO:0000256" key="3">
    <source>
        <dbReference type="ARBA" id="ARBA00022833"/>
    </source>
</evidence>
<dbReference type="SMART" id="SM00833">
    <property type="entry name" value="CobW_C"/>
    <property type="match status" value="1"/>
</dbReference>
<evidence type="ECO:0000256" key="6">
    <source>
        <dbReference type="ARBA" id="ARBA00034320"/>
    </source>
</evidence>
<dbReference type="InterPro" id="IPR027417">
    <property type="entry name" value="P-loop_NTPase"/>
</dbReference>
<dbReference type="Gene3D" id="3.30.1220.10">
    <property type="entry name" value="CobW-like, C-terminal domain"/>
    <property type="match status" value="1"/>
</dbReference>
<comment type="similarity">
    <text evidence="6">Belongs to the SIMIBI class G3E GTPase family. ZNG1 subfamily.</text>
</comment>
<reference evidence="10" key="1">
    <citation type="submission" date="2024-02" db="EMBL/GenBank/DDBJ databases">
        <authorList>
            <consortium name="ELIXIR-Norway"/>
            <consortium name="Elixir Norway"/>
        </authorList>
    </citation>
    <scope>NUCLEOTIDE SEQUENCE</scope>
</reference>
<dbReference type="InterPro" id="IPR011629">
    <property type="entry name" value="CobW-like_C"/>
</dbReference>
<name>A0ABP0TRR7_9BRYO</name>
<protein>
    <recommendedName>
        <fullName evidence="9">CobW C-terminal domain-containing protein</fullName>
    </recommendedName>
</protein>
<evidence type="ECO:0000313" key="11">
    <source>
        <dbReference type="Proteomes" id="UP001497512"/>
    </source>
</evidence>
<dbReference type="PANTHER" id="PTHR13748:SF31">
    <property type="entry name" value="ZINC-REGULATED GTPASE METALLOPROTEIN ACTIVATOR 1A-RELATED"/>
    <property type="match status" value="1"/>
</dbReference>
<dbReference type="EMBL" id="OZ019906">
    <property type="protein sequence ID" value="CAK9203386.1"/>
    <property type="molecule type" value="Genomic_DNA"/>
</dbReference>
<dbReference type="InterPro" id="IPR003495">
    <property type="entry name" value="CobW/HypB/UreG_nucleotide-bd"/>
</dbReference>
<sequence>MMEEEELPPLAVPISESSSESLKQSDEEESPVHASSGREEAKEDRRSWLFGSAAGLRDEEDTVGITMITGYLGAGKTTLVNFILHEHHGARIAVILNEFGDELGIEKAMVNDGAGGSLVEEWVELANGCVCCSVKHSFLQAIEQLLQRREKFDHILLETTGLANPGPVAAVLWVDDQLESPVRLDSIITVVDARNIKQQLADTREAGSVNEAYLQIAFADVVVLNKVDLVPGELADVEAQIHKINALVKIVHSVRCQLNLKDILDRRSFDVQRSVDIEALLQLDGHNVHDRSVGTVSISATGAADLSKVDDWLGELLWETGKDVEVYRMKGVFHVYGSDKMHMLQAVRELYEILPSQPWQPEDKRVNRIVVIGKNLNRESLLASFRTCLVS</sequence>
<keyword evidence="1" id="KW-0547">Nucleotide-binding</keyword>
<dbReference type="InterPro" id="IPR036627">
    <property type="entry name" value="CobW-likC_sf"/>
</dbReference>
<evidence type="ECO:0000256" key="1">
    <source>
        <dbReference type="ARBA" id="ARBA00022741"/>
    </source>
</evidence>
<evidence type="ECO:0000256" key="2">
    <source>
        <dbReference type="ARBA" id="ARBA00022801"/>
    </source>
</evidence>
<dbReference type="CDD" id="cd03112">
    <property type="entry name" value="CobW-like"/>
    <property type="match status" value="1"/>
</dbReference>
<keyword evidence="3" id="KW-0862">Zinc</keyword>
<proteinExistence type="inferred from homology"/>
<dbReference type="Proteomes" id="UP001497512">
    <property type="component" value="Chromosome 14"/>
</dbReference>
<keyword evidence="2" id="KW-0378">Hydrolase</keyword>
<feature type="region of interest" description="Disordered" evidence="8">
    <location>
        <begin position="1"/>
        <end position="43"/>
    </location>
</feature>
<keyword evidence="4" id="KW-0342">GTP-binding</keyword>
<evidence type="ECO:0000313" key="10">
    <source>
        <dbReference type="EMBL" id="CAK9203386.1"/>
    </source>
</evidence>
<dbReference type="PANTHER" id="PTHR13748">
    <property type="entry name" value="COBW-RELATED"/>
    <property type="match status" value="1"/>
</dbReference>
<evidence type="ECO:0000256" key="8">
    <source>
        <dbReference type="SAM" id="MobiDB-lite"/>
    </source>
</evidence>
<dbReference type="Gene3D" id="3.40.50.300">
    <property type="entry name" value="P-loop containing nucleotide triphosphate hydrolases"/>
    <property type="match status" value="1"/>
</dbReference>
<evidence type="ECO:0000256" key="7">
    <source>
        <dbReference type="ARBA" id="ARBA00049117"/>
    </source>
</evidence>
<gene>
    <name evidence="10" type="ORF">CSSPTR1EN2_LOCUS6860</name>
</gene>
<accession>A0ABP0TRR7</accession>
<evidence type="ECO:0000256" key="5">
    <source>
        <dbReference type="ARBA" id="ARBA00023186"/>
    </source>
</evidence>
<dbReference type="InterPro" id="IPR051316">
    <property type="entry name" value="Zinc-reg_GTPase_activator"/>
</dbReference>
<comment type="catalytic activity">
    <reaction evidence="7">
        <text>GTP + H2O = GDP + phosphate + H(+)</text>
        <dbReference type="Rhea" id="RHEA:19669"/>
        <dbReference type="ChEBI" id="CHEBI:15377"/>
        <dbReference type="ChEBI" id="CHEBI:15378"/>
        <dbReference type="ChEBI" id="CHEBI:37565"/>
        <dbReference type="ChEBI" id="CHEBI:43474"/>
        <dbReference type="ChEBI" id="CHEBI:58189"/>
    </reaction>
    <physiologicalReaction direction="left-to-right" evidence="7">
        <dbReference type="Rhea" id="RHEA:19670"/>
    </physiologicalReaction>
</comment>
<keyword evidence="5" id="KW-0143">Chaperone</keyword>
<evidence type="ECO:0000256" key="4">
    <source>
        <dbReference type="ARBA" id="ARBA00023134"/>
    </source>
</evidence>
<dbReference type="Pfam" id="PF07683">
    <property type="entry name" value="CobW_C"/>
    <property type="match status" value="1"/>
</dbReference>
<dbReference type="Pfam" id="PF02492">
    <property type="entry name" value="cobW"/>
    <property type="match status" value="1"/>
</dbReference>
<organism evidence="10 11">
    <name type="scientific">Sphagnum troendelagicum</name>
    <dbReference type="NCBI Taxonomy" id="128251"/>
    <lineage>
        <taxon>Eukaryota</taxon>
        <taxon>Viridiplantae</taxon>
        <taxon>Streptophyta</taxon>
        <taxon>Embryophyta</taxon>
        <taxon>Bryophyta</taxon>
        <taxon>Sphagnophytina</taxon>
        <taxon>Sphagnopsida</taxon>
        <taxon>Sphagnales</taxon>
        <taxon>Sphagnaceae</taxon>
        <taxon>Sphagnum</taxon>
    </lineage>
</organism>
<dbReference type="SUPFAM" id="SSF52540">
    <property type="entry name" value="P-loop containing nucleoside triphosphate hydrolases"/>
    <property type="match status" value="1"/>
</dbReference>
<feature type="domain" description="CobW C-terminal" evidence="9">
    <location>
        <begin position="293"/>
        <end position="389"/>
    </location>
</feature>